<dbReference type="PANTHER" id="PTHR38481:SF1">
    <property type="entry name" value="HYALURONATE LYASE"/>
    <property type="match status" value="1"/>
</dbReference>
<evidence type="ECO:0000259" key="10">
    <source>
        <dbReference type="Pfam" id="PF02884"/>
    </source>
</evidence>
<protein>
    <recommendedName>
        <fullName evidence="14">Silent information regulator protein Sir2</fullName>
    </recommendedName>
</protein>
<dbReference type="Pfam" id="PF02884">
    <property type="entry name" value="Lyase_8_C"/>
    <property type="match status" value="1"/>
</dbReference>
<comment type="subunit">
    <text evidence="3">Monomer.</text>
</comment>
<feature type="domain" description="Polysaccharide lyase family 8 central" evidence="9">
    <location>
        <begin position="338"/>
        <end position="584"/>
    </location>
</feature>
<dbReference type="Gene3D" id="2.60.220.10">
    <property type="entry name" value="Polysaccharide lyase family 8-like, C-terminal"/>
    <property type="match status" value="1"/>
</dbReference>
<evidence type="ECO:0008006" key="14">
    <source>
        <dbReference type="Google" id="ProtNLM"/>
    </source>
</evidence>
<evidence type="ECO:0000256" key="7">
    <source>
        <dbReference type="PIRSR" id="PIRSR638970-1"/>
    </source>
</evidence>
<accession>A0A077EGW3</accession>
<dbReference type="Pfam" id="PF02278">
    <property type="entry name" value="Lyase_8"/>
    <property type="match status" value="1"/>
</dbReference>
<dbReference type="RefSeq" id="WP_024566142.1">
    <property type="nucleotide sequence ID" value="NZ_CP007547.1"/>
</dbReference>
<feature type="chain" id="PRO_5001718379" description="Silent information regulator protein Sir2" evidence="8">
    <location>
        <begin position="20"/>
        <end position="693"/>
    </location>
</feature>
<evidence type="ECO:0000256" key="1">
    <source>
        <dbReference type="ARBA" id="ARBA00001913"/>
    </source>
</evidence>
<dbReference type="InterPro" id="IPR008929">
    <property type="entry name" value="Chondroitin_lyas"/>
</dbReference>
<dbReference type="KEGG" id="eao:BD94_3101"/>
<dbReference type="InterPro" id="IPR011013">
    <property type="entry name" value="Gal_mutarotase_sf_dom"/>
</dbReference>
<comment type="similarity">
    <text evidence="2">Belongs to the polysaccharide lyase 8 family.</text>
</comment>
<organism evidence="12 13">
    <name type="scientific">Elizabethkingia anophelis NUHP1</name>
    <dbReference type="NCBI Taxonomy" id="1338011"/>
    <lineage>
        <taxon>Bacteria</taxon>
        <taxon>Pseudomonadati</taxon>
        <taxon>Bacteroidota</taxon>
        <taxon>Flavobacteriia</taxon>
        <taxon>Flavobacteriales</taxon>
        <taxon>Weeksellaceae</taxon>
        <taxon>Elizabethkingia</taxon>
    </lineage>
</organism>
<dbReference type="eggNOG" id="COG5492">
    <property type="taxonomic scope" value="Bacteria"/>
</dbReference>
<dbReference type="Proteomes" id="UP000028933">
    <property type="component" value="Chromosome"/>
</dbReference>
<evidence type="ECO:0000256" key="4">
    <source>
        <dbReference type="ARBA" id="ARBA00022729"/>
    </source>
</evidence>
<dbReference type="SUPFAM" id="SSF49863">
    <property type="entry name" value="Hyaluronate lyase-like, C-terminal domain"/>
    <property type="match status" value="1"/>
</dbReference>
<evidence type="ECO:0000256" key="3">
    <source>
        <dbReference type="ARBA" id="ARBA00011245"/>
    </source>
</evidence>
<dbReference type="GO" id="GO:0030246">
    <property type="term" value="F:carbohydrate binding"/>
    <property type="evidence" value="ECO:0007669"/>
    <property type="project" value="InterPro"/>
</dbReference>
<name>A0A077EGW3_9FLAO</name>
<reference evidence="12" key="1">
    <citation type="journal article" date="2013" name="Lancet">
        <title>First case of E anophelis outbreak in an intensive-care unit.</title>
        <authorList>
            <person name="Teo J."/>
            <person name="Tan S.Y."/>
            <person name="Tay M."/>
            <person name="Ding Y."/>
            <person name="Kjelleberg S."/>
            <person name="Givskov M."/>
            <person name="Lin R.T."/>
            <person name="Yang L."/>
        </authorList>
    </citation>
    <scope>NUCLEOTIDE SEQUENCE [LARGE SCALE GENOMIC DNA]</scope>
    <source>
        <strain evidence="12">NUHP1</strain>
    </source>
</reference>
<evidence type="ECO:0000256" key="8">
    <source>
        <dbReference type="SAM" id="SignalP"/>
    </source>
</evidence>
<dbReference type="SUPFAM" id="SSF48230">
    <property type="entry name" value="Chondroitin AC/alginate lyase"/>
    <property type="match status" value="1"/>
</dbReference>
<sequence length="693" mass="80208">MKKLLLILCGFLFLGLCKANEIDIIKQRIAEWNWSNDINRTEIIKNAQQWQQTLQASQQWEDVDYKNPTRTTWTAFQHLKKVKEMTIAYTAPWSSLRNNDKVFEAIQSGLQFWNTAKLKNINWWWNEIEAPRTLGIILIMLERNDGKKLSDELFSGLVRQMDYKRTNGVTGVNLADFDTHIFYSGLLNKDEVEIQKGLDNIFSINKATVKEGVQYDNSYAQHEIMLHIFGYGSEYLKVETYIGAMVADTKFAMKGEQLKTFTNFITKTLIPQIRGRYTNWTSFGRQIAREDFTDMTWLVPYFEKLILMDKSNINVYQDVIARISQKKKSDFHIAELQKHYWNTDFTFYQNPVYQFSVRMSSKYTQQAETDLNGENKKGGNRSIGSYALLQDGTEYYNIYPVWDWKKIPGTTTLENSPLPDTKYLTPGKSVFAGGVSDGKTGVSVFLQDQFNVKAQKSWFMFGEEIVCVGSNISTDKEDEILTTVEQNFFKDKVIYQNLVDKHKLKEGQLVNNKDQQVLIHRNTAYIFKEKTNLYISTQTQKGTWKELTELGSTDEKQSAVFKVWINHGKKADNGSYQYFIVPGIRSVNRAKKITDDFIVWNRKDVHAVYKKSSKKLMLVFFNPAQIEVEGRMIKADRPCTVLIEDLEAQSPELFVSDPSRKEKEVNLGIGKENIHINLPTDRAFAGSSVHYKK</sequence>
<feature type="active site" evidence="7">
    <location>
        <position position="222"/>
    </location>
</feature>
<dbReference type="HOGENOM" id="CLU_004172_2_1_10"/>
<feature type="signal peptide" evidence="8">
    <location>
        <begin position="1"/>
        <end position="19"/>
    </location>
</feature>
<reference evidence="12" key="2">
    <citation type="journal article" date="2015" name="Genome Biol. Evol.">
        <title>Complete Genome Sequence and Transcriptomic Analysis of the Novel Pathogen Elizabethkingia anophelis in Response to Oxidative Stress.</title>
        <authorList>
            <person name="Li Y."/>
            <person name="Liu Y."/>
            <person name="Chew S.C."/>
            <person name="Tay M."/>
            <person name="Salido M.M."/>
            <person name="Teo J."/>
            <person name="Lauro F.M."/>
            <person name="Givskov M."/>
            <person name="Yang L."/>
        </authorList>
    </citation>
    <scope>NUCLEOTIDE SEQUENCE</scope>
    <source>
        <strain evidence="12">NUHP1</strain>
    </source>
</reference>
<proteinExistence type="inferred from homology"/>
<evidence type="ECO:0000259" key="11">
    <source>
        <dbReference type="Pfam" id="PF08124"/>
    </source>
</evidence>
<dbReference type="Pfam" id="PF08124">
    <property type="entry name" value="Lyase_8_N"/>
    <property type="match status" value="1"/>
</dbReference>
<dbReference type="STRING" id="1338011.BD94_3101"/>
<dbReference type="InterPro" id="IPR038970">
    <property type="entry name" value="Lyase_8"/>
</dbReference>
<dbReference type="InterPro" id="IPR014718">
    <property type="entry name" value="GH-type_carb-bd"/>
</dbReference>
<feature type="active site" evidence="7">
    <location>
        <position position="285"/>
    </location>
</feature>
<keyword evidence="4 8" id="KW-0732">Signal</keyword>
<feature type="active site" evidence="7">
    <location>
        <position position="231"/>
    </location>
</feature>
<dbReference type="PANTHER" id="PTHR38481">
    <property type="entry name" value="HYALURONATE LYASE"/>
    <property type="match status" value="1"/>
</dbReference>
<keyword evidence="6" id="KW-0456">Lyase</keyword>
<feature type="domain" description="Polysaccharide lyase 8 N-terminal alpha-helical" evidence="11">
    <location>
        <begin position="41"/>
        <end position="308"/>
    </location>
</feature>
<feature type="domain" description="Polysaccharide lyase family 8 C-terminal" evidence="10">
    <location>
        <begin position="599"/>
        <end position="665"/>
    </location>
</feature>
<dbReference type="Gene3D" id="2.70.98.10">
    <property type="match status" value="1"/>
</dbReference>
<dbReference type="AlphaFoldDB" id="A0A077EGW3"/>
<dbReference type="InterPro" id="IPR011071">
    <property type="entry name" value="Lyase_8-like_C"/>
</dbReference>
<dbReference type="GO" id="GO:0016837">
    <property type="term" value="F:carbon-oxygen lyase activity, acting on polysaccharides"/>
    <property type="evidence" value="ECO:0007669"/>
    <property type="project" value="UniProtKB-ARBA"/>
</dbReference>
<evidence type="ECO:0000256" key="5">
    <source>
        <dbReference type="ARBA" id="ARBA00022837"/>
    </source>
</evidence>
<dbReference type="Gene3D" id="1.50.10.100">
    <property type="entry name" value="Chondroitin AC/alginate lyase"/>
    <property type="match status" value="1"/>
</dbReference>
<keyword evidence="5" id="KW-0106">Calcium</keyword>
<dbReference type="SUPFAM" id="SSF74650">
    <property type="entry name" value="Galactose mutarotase-like"/>
    <property type="match status" value="1"/>
</dbReference>
<dbReference type="InterPro" id="IPR004103">
    <property type="entry name" value="Lyase_8_C"/>
</dbReference>
<evidence type="ECO:0000256" key="6">
    <source>
        <dbReference type="ARBA" id="ARBA00023239"/>
    </source>
</evidence>
<dbReference type="InterPro" id="IPR012970">
    <property type="entry name" value="Lyase_8_alpha_N"/>
</dbReference>
<dbReference type="EMBL" id="CP007547">
    <property type="protein sequence ID" value="AIL46876.1"/>
    <property type="molecule type" value="Genomic_DNA"/>
</dbReference>
<evidence type="ECO:0000313" key="13">
    <source>
        <dbReference type="Proteomes" id="UP000028933"/>
    </source>
</evidence>
<dbReference type="GO" id="GO:0005975">
    <property type="term" value="P:carbohydrate metabolic process"/>
    <property type="evidence" value="ECO:0007669"/>
    <property type="project" value="InterPro"/>
</dbReference>
<dbReference type="GO" id="GO:0005576">
    <property type="term" value="C:extracellular region"/>
    <property type="evidence" value="ECO:0007669"/>
    <property type="project" value="InterPro"/>
</dbReference>
<evidence type="ECO:0000259" key="9">
    <source>
        <dbReference type="Pfam" id="PF02278"/>
    </source>
</evidence>
<gene>
    <name evidence="12" type="ORF">BD94_3101</name>
</gene>
<evidence type="ECO:0000256" key="2">
    <source>
        <dbReference type="ARBA" id="ARBA00006699"/>
    </source>
</evidence>
<evidence type="ECO:0000313" key="12">
    <source>
        <dbReference type="EMBL" id="AIL46876.1"/>
    </source>
</evidence>
<dbReference type="InterPro" id="IPR003159">
    <property type="entry name" value="Lyase_8_central_dom"/>
</dbReference>
<comment type="cofactor">
    <cofactor evidence="1">
        <name>Ca(2+)</name>
        <dbReference type="ChEBI" id="CHEBI:29108"/>
    </cofactor>
</comment>